<dbReference type="SUPFAM" id="SSF53756">
    <property type="entry name" value="UDP-Glycosyltransferase/glycogen phosphorylase"/>
    <property type="match status" value="1"/>
</dbReference>
<evidence type="ECO:0000313" key="4">
    <source>
        <dbReference type="EMBL" id="OGZ33179.1"/>
    </source>
</evidence>
<proteinExistence type="predicted"/>
<dbReference type="CDD" id="cd03809">
    <property type="entry name" value="GT4_MtfB-like"/>
    <property type="match status" value="1"/>
</dbReference>
<name>A0A1G2F576_9BACT</name>
<dbReference type="Proteomes" id="UP000177810">
    <property type="component" value="Unassembled WGS sequence"/>
</dbReference>
<feature type="domain" description="Glycosyl transferase family 1" evidence="2">
    <location>
        <begin position="207"/>
        <end position="374"/>
    </location>
</feature>
<dbReference type="Pfam" id="PF00534">
    <property type="entry name" value="Glycos_transf_1"/>
    <property type="match status" value="1"/>
</dbReference>
<feature type="domain" description="Glycosyltransferase subfamily 4-like N-terminal" evidence="3">
    <location>
        <begin position="106"/>
        <end position="205"/>
    </location>
</feature>
<dbReference type="Pfam" id="PF13439">
    <property type="entry name" value="Glyco_transf_4"/>
    <property type="match status" value="1"/>
</dbReference>
<dbReference type="InterPro" id="IPR001296">
    <property type="entry name" value="Glyco_trans_1"/>
</dbReference>
<comment type="caution">
    <text evidence="4">The sequence shown here is derived from an EMBL/GenBank/DDBJ whole genome shotgun (WGS) entry which is preliminary data.</text>
</comment>
<dbReference type="InterPro" id="IPR028098">
    <property type="entry name" value="Glyco_trans_4-like_N"/>
</dbReference>
<dbReference type="GO" id="GO:0016757">
    <property type="term" value="F:glycosyltransferase activity"/>
    <property type="evidence" value="ECO:0007669"/>
    <property type="project" value="InterPro"/>
</dbReference>
<organism evidence="4 5">
    <name type="scientific">Candidatus Portnoybacteria bacterium RBG_13_40_8</name>
    <dbReference type="NCBI Taxonomy" id="1801990"/>
    <lineage>
        <taxon>Bacteria</taxon>
        <taxon>Candidatus Portnoyibacteriota</taxon>
    </lineage>
</organism>
<accession>A0A1G2F576</accession>
<dbReference type="PANTHER" id="PTHR46401:SF2">
    <property type="entry name" value="GLYCOSYLTRANSFERASE WBBK-RELATED"/>
    <property type="match status" value="1"/>
</dbReference>
<gene>
    <name evidence="4" type="ORF">A2V69_01465</name>
</gene>
<protein>
    <submittedName>
        <fullName evidence="4">Uncharacterized protein</fullName>
    </submittedName>
</protein>
<dbReference type="AlphaFoldDB" id="A0A1G2F576"/>
<evidence type="ECO:0000259" key="3">
    <source>
        <dbReference type="Pfam" id="PF13439"/>
    </source>
</evidence>
<reference evidence="4 5" key="1">
    <citation type="journal article" date="2016" name="Nat. Commun.">
        <title>Thousands of microbial genomes shed light on interconnected biogeochemical processes in an aquifer system.</title>
        <authorList>
            <person name="Anantharaman K."/>
            <person name="Brown C.T."/>
            <person name="Hug L.A."/>
            <person name="Sharon I."/>
            <person name="Castelle C.J."/>
            <person name="Probst A.J."/>
            <person name="Thomas B.C."/>
            <person name="Singh A."/>
            <person name="Wilkins M.J."/>
            <person name="Karaoz U."/>
            <person name="Brodie E.L."/>
            <person name="Williams K.H."/>
            <person name="Hubbard S.S."/>
            <person name="Banfield J.F."/>
        </authorList>
    </citation>
    <scope>NUCLEOTIDE SEQUENCE [LARGE SCALE GENOMIC DNA]</scope>
</reference>
<dbReference type="PANTHER" id="PTHR46401">
    <property type="entry name" value="GLYCOSYLTRANSFERASE WBBK-RELATED"/>
    <property type="match status" value="1"/>
</dbReference>
<evidence type="ECO:0000259" key="2">
    <source>
        <dbReference type="Pfam" id="PF00534"/>
    </source>
</evidence>
<evidence type="ECO:0000256" key="1">
    <source>
        <dbReference type="ARBA" id="ARBA00022679"/>
    </source>
</evidence>
<dbReference type="Gene3D" id="3.40.50.2000">
    <property type="entry name" value="Glycogen Phosphorylase B"/>
    <property type="match status" value="2"/>
</dbReference>
<dbReference type="EMBL" id="MHMT01000003">
    <property type="protein sequence ID" value="OGZ33179.1"/>
    <property type="molecule type" value="Genomic_DNA"/>
</dbReference>
<keyword evidence="1" id="KW-0808">Transferase</keyword>
<evidence type="ECO:0000313" key="5">
    <source>
        <dbReference type="Proteomes" id="UP000177810"/>
    </source>
</evidence>
<dbReference type="STRING" id="1801990.A2V69_01465"/>
<sequence length="400" mass="46658">MKDHIKNKNIAINLLWVLRPNGTGSFVYIQNLLDNLFNIDKDSKYCLLINLYNYKYLKKRYRKNKNVKLKIIDIRRDFIFNPVRAFLKLITKIKNNDLAKEKIMTKEIQSLINKKNIDILFFPAMIIYPKGIKNVKIITTIYDLQHEYFPKNFSSNILEHRKTEYRYSVLNSNHIIAISDYTKKTIIEKYKINPNKITTIYLGADNKKNEKGAISLPKNFIFYPATFWPHKNHKILIEALNKLKYEFPDLNLVLTGIIKNEKVKKEIDDLIKLYGLSKKVLFLGYIPDKQLNYIYQKAGALVFPSSFEGFGLPIVEAFEHELPVVAANNTSIDEIVGDAGLLFETNNLEKLVECIKKVLLNYDLREQLISKGRQKADTFTWENTAKKTLLVFNKAMTNTQ</sequence>